<proteinExistence type="predicted"/>
<dbReference type="PROSITE" id="PS51257">
    <property type="entry name" value="PROKAR_LIPOPROTEIN"/>
    <property type="match status" value="1"/>
</dbReference>
<reference evidence="1 2" key="1">
    <citation type="submission" date="2019-08" db="EMBL/GenBank/DDBJ databases">
        <authorList>
            <person name="Vazquez-Campos X."/>
        </authorList>
    </citation>
    <scope>NUCLEOTIDE SEQUENCE [LARGE SCALE GENOMIC DNA]</scope>
    <source>
        <strain evidence="1">LFW-283_2</strain>
    </source>
</reference>
<sequence>MKYTLIWFLLITIFFFGCTQLSNLQSFQTVSLGELNTNPHKYLNQTVEIEAEPTDFGFDNVNIAGQKFWRLGDDQGYKILIKPYLETGRTYSAYNTYKIRGVFRLLQLCDCENNLSAITSPTSECRASQNKDSIIFDYNDDNGLTNNITFIAVRGEIIDMSNLGWTPKPSLESIRKNYPVVCDKTFDESSAHYICPIKNPESFDKYVYTCQVFVSRPEYTIVNGIPIEECLNKTTTEEQYSCKTTTDYFYVEGTDPMTVTKTFSDKWKGMN</sequence>
<protein>
    <recommendedName>
        <fullName evidence="3">Lipoprotein</fullName>
    </recommendedName>
</protein>
<evidence type="ECO:0008006" key="3">
    <source>
        <dbReference type="Google" id="ProtNLM"/>
    </source>
</evidence>
<accession>A0A5E4LU47</accession>
<evidence type="ECO:0000313" key="1">
    <source>
        <dbReference type="EMBL" id="VVC04588.1"/>
    </source>
</evidence>
<dbReference type="AlphaFoldDB" id="A0A5E4LU47"/>
<evidence type="ECO:0000313" key="2">
    <source>
        <dbReference type="Proteomes" id="UP000789941"/>
    </source>
</evidence>
<comment type="caution">
    <text evidence="1">The sequence shown here is derived from an EMBL/GenBank/DDBJ whole genome shotgun (WGS) entry which is preliminary data.</text>
</comment>
<name>A0A5E4LU47_9ARCH</name>
<dbReference type="EMBL" id="CABMJJ010000009">
    <property type="protein sequence ID" value="VVC04588.1"/>
    <property type="molecule type" value="Genomic_DNA"/>
</dbReference>
<organism evidence="1 2">
    <name type="scientific">Candidatus Bilamarchaeum dharawalense</name>
    <dbReference type="NCBI Taxonomy" id="2885759"/>
    <lineage>
        <taxon>Archaea</taxon>
        <taxon>Candidatus Micrarchaeota</taxon>
        <taxon>Candidatus Micrarchaeia</taxon>
        <taxon>Candidatus Anstonellales</taxon>
        <taxon>Candidatus Bilamarchaeaceae</taxon>
        <taxon>Candidatus Bilamarchaeum</taxon>
    </lineage>
</organism>
<gene>
    <name evidence="1" type="ORF">LFW2832_01058</name>
</gene>
<dbReference type="Proteomes" id="UP000789941">
    <property type="component" value="Unassembled WGS sequence"/>
</dbReference>